<reference evidence="1" key="1">
    <citation type="submission" date="2021-03" db="EMBL/GenBank/DDBJ databases">
        <authorList>
            <consortium name="DOE Joint Genome Institute"/>
            <person name="Ahrendt S."/>
            <person name="Looney B.P."/>
            <person name="Miyauchi S."/>
            <person name="Morin E."/>
            <person name="Drula E."/>
            <person name="Courty P.E."/>
            <person name="Chicoki N."/>
            <person name="Fauchery L."/>
            <person name="Kohler A."/>
            <person name="Kuo A."/>
            <person name="Labutti K."/>
            <person name="Pangilinan J."/>
            <person name="Lipzen A."/>
            <person name="Riley R."/>
            <person name="Andreopoulos W."/>
            <person name="He G."/>
            <person name="Johnson J."/>
            <person name="Barry K.W."/>
            <person name="Grigoriev I.V."/>
            <person name="Nagy L."/>
            <person name="Hibbett D."/>
            <person name="Henrissat B."/>
            <person name="Matheny P.B."/>
            <person name="Labbe J."/>
            <person name="Martin F."/>
        </authorList>
    </citation>
    <scope>NUCLEOTIDE SEQUENCE</scope>
    <source>
        <strain evidence="1">HHB10654</strain>
    </source>
</reference>
<comment type="caution">
    <text evidence="1">The sequence shown here is derived from an EMBL/GenBank/DDBJ whole genome shotgun (WGS) entry which is preliminary data.</text>
</comment>
<sequence length="864" mass="98095">MAGAPIRDEASSDDGSEAGAPDVESTYLQYRREIHADDDNIYHPLPSKRAWQFTHWAKMLGSTSTAVTELLKIDGVQEDLRIPFSTADDINEVIDKKLPSRPAFKRSEIKVAGEAYEFYYRNPMECIAALYGDPEFAPYMAYAPERHYSDQDRTNRIYHQMHTGKWWWGVQVRAYIFVSHHAILSCAQVEIDKVERGGTVVPVIGSTDKTQLTLFRNKSAYPIYLTIGNIPKEIRRKPSRRAQILLGYLPTSRLTHIKNRETRRRALANVFHACMRKIFAPMKEPGRVGVPMAGGDGVVRRCHPILAAYVGDYPEQCLVACCKNGECPKGCILTAAQLGENRVFEQRDLNDVLKALTAVDRGPEAFLAACQRVGIKPVHRPFWEDLPYANIYLSVTPDVLHQLYQGMVKHVIAWIKTAFGADEIDARFARLPPNHNLRLFSSGISHLSRVSGQEHKDICRVLLGVVVGLRLPDNQSPSRLVRALRAILDFVYIAQYPSQSKDTLGYLDDALLRFHTNKAIFQDLGIRDTFNLPKLHSLLHYSSAIKLFGTTDNYSTEYSERLHIDFAKDAYRATNHKDEYPQMTLWLLRREKVMRHAMFIAWRAAGQPAIGDLEPPVIPKQLHIKIARRPTAKAVSFADAGLLYGARNFKEVFTEYVIRTNHPTLATRQVRNIVPGYRLPFSSVAAFHKVKFWHPDAQGRDDAPQTLDCIHVRPAYIDTLGRVKPGRFDTALVDEGRGGDDPVGVQGYRVAQVRLVFALSEKASRATFPDQENVPDHFAYIEWFSRFPRNPEPNHLMYRVSRSVVDDTRVTAIIPVTDLSRSVHLIPQFGPECDREWTSSNVLELCDTFFVNSFTERGTYITVY</sequence>
<dbReference type="EMBL" id="MU277260">
    <property type="protein sequence ID" value="KAI0056689.1"/>
    <property type="molecule type" value="Genomic_DNA"/>
</dbReference>
<keyword evidence="2" id="KW-1185">Reference proteome</keyword>
<organism evidence="1 2">
    <name type="scientific">Artomyces pyxidatus</name>
    <dbReference type="NCBI Taxonomy" id="48021"/>
    <lineage>
        <taxon>Eukaryota</taxon>
        <taxon>Fungi</taxon>
        <taxon>Dikarya</taxon>
        <taxon>Basidiomycota</taxon>
        <taxon>Agaricomycotina</taxon>
        <taxon>Agaricomycetes</taxon>
        <taxon>Russulales</taxon>
        <taxon>Auriscalpiaceae</taxon>
        <taxon>Artomyces</taxon>
    </lineage>
</organism>
<name>A0ACB8SJI0_9AGAM</name>
<dbReference type="Proteomes" id="UP000814140">
    <property type="component" value="Unassembled WGS sequence"/>
</dbReference>
<reference evidence="1" key="2">
    <citation type="journal article" date="2022" name="New Phytol.">
        <title>Evolutionary transition to the ectomycorrhizal habit in the genomes of a hyperdiverse lineage of mushroom-forming fungi.</title>
        <authorList>
            <person name="Looney B."/>
            <person name="Miyauchi S."/>
            <person name="Morin E."/>
            <person name="Drula E."/>
            <person name="Courty P.E."/>
            <person name="Kohler A."/>
            <person name="Kuo A."/>
            <person name="LaButti K."/>
            <person name="Pangilinan J."/>
            <person name="Lipzen A."/>
            <person name="Riley R."/>
            <person name="Andreopoulos W."/>
            <person name="He G."/>
            <person name="Johnson J."/>
            <person name="Nolan M."/>
            <person name="Tritt A."/>
            <person name="Barry K.W."/>
            <person name="Grigoriev I.V."/>
            <person name="Nagy L.G."/>
            <person name="Hibbett D."/>
            <person name="Henrissat B."/>
            <person name="Matheny P.B."/>
            <person name="Labbe J."/>
            <person name="Martin F.M."/>
        </authorList>
    </citation>
    <scope>NUCLEOTIDE SEQUENCE</scope>
    <source>
        <strain evidence="1">HHB10654</strain>
    </source>
</reference>
<accession>A0ACB8SJI0</accession>
<protein>
    <submittedName>
        <fullName evidence="1">Uncharacterized protein</fullName>
    </submittedName>
</protein>
<evidence type="ECO:0000313" key="2">
    <source>
        <dbReference type="Proteomes" id="UP000814140"/>
    </source>
</evidence>
<gene>
    <name evidence="1" type="ORF">BV25DRAFT_1813639</name>
</gene>
<evidence type="ECO:0000313" key="1">
    <source>
        <dbReference type="EMBL" id="KAI0056689.1"/>
    </source>
</evidence>
<proteinExistence type="predicted"/>